<evidence type="ECO:0000256" key="2">
    <source>
        <dbReference type="ARBA" id="ARBA00022555"/>
    </source>
</evidence>
<evidence type="ECO:0000313" key="6">
    <source>
        <dbReference type="EMBL" id="KAK2762950.1"/>
    </source>
</evidence>
<evidence type="ECO:0000256" key="5">
    <source>
        <dbReference type="ARBA" id="ARBA00038063"/>
    </source>
</evidence>
<keyword evidence="7" id="KW-1185">Reference proteome</keyword>
<dbReference type="AlphaFoldDB" id="A0AAE0D609"/>
<dbReference type="InterPro" id="IPR018171">
    <property type="entry name" value="Pept_tRNA_hydro_CS"/>
</dbReference>
<organism evidence="6 7">
    <name type="scientific">Colletotrichum kahawae</name>
    <name type="common">Coffee berry disease fungus</name>
    <dbReference type="NCBI Taxonomy" id="34407"/>
    <lineage>
        <taxon>Eukaryota</taxon>
        <taxon>Fungi</taxon>
        <taxon>Dikarya</taxon>
        <taxon>Ascomycota</taxon>
        <taxon>Pezizomycotina</taxon>
        <taxon>Sordariomycetes</taxon>
        <taxon>Hypocreomycetidae</taxon>
        <taxon>Glomerellales</taxon>
        <taxon>Glomerellaceae</taxon>
        <taxon>Colletotrichum</taxon>
        <taxon>Colletotrichum gloeosporioides species complex</taxon>
    </lineage>
</organism>
<keyword evidence="4" id="KW-0694">RNA-binding</keyword>
<dbReference type="EMBL" id="VYYT01000148">
    <property type="protein sequence ID" value="KAK2762950.1"/>
    <property type="molecule type" value="Genomic_DNA"/>
</dbReference>
<dbReference type="Pfam" id="PF01195">
    <property type="entry name" value="Pept_tRNA_hydro"/>
    <property type="match status" value="1"/>
</dbReference>
<proteinExistence type="inferred from homology"/>
<name>A0AAE0D609_COLKA</name>
<dbReference type="GO" id="GO:0004045">
    <property type="term" value="F:peptidyl-tRNA hydrolase activity"/>
    <property type="evidence" value="ECO:0007669"/>
    <property type="project" value="UniProtKB-EC"/>
</dbReference>
<dbReference type="EC" id="3.1.1.29" evidence="1"/>
<gene>
    <name evidence="6" type="ORF">CKAH01_16041</name>
</gene>
<dbReference type="InterPro" id="IPR001328">
    <property type="entry name" value="Pept_tRNA_hydro"/>
</dbReference>
<dbReference type="Proteomes" id="UP001281614">
    <property type="component" value="Unassembled WGS sequence"/>
</dbReference>
<evidence type="ECO:0000256" key="1">
    <source>
        <dbReference type="ARBA" id="ARBA00013260"/>
    </source>
</evidence>
<sequence>MAAPKQAAAARILLISLGNPRPYTDTLHSAGHRILKHLQTFLPAQPAFSRTTDFNAGKGCQASIGGRYSLLQSPTQMNVSGGFVKRAFERELRRMGGRVDLVHLVVVHDDLELGLGDVRLRKWLSSHRGHNGIKSINRNLKKSDYEGARWARISVGIGRPEGRDREEVSSYVLRPMTDEETRALDLVAVPEVLLALAEFETKLEQYAKDPKSQAAE</sequence>
<dbReference type="Gene3D" id="3.40.50.1470">
    <property type="entry name" value="Peptidyl-tRNA hydrolase"/>
    <property type="match status" value="1"/>
</dbReference>
<dbReference type="PANTHER" id="PTHR17224:SF1">
    <property type="entry name" value="PEPTIDYL-TRNA HYDROLASE"/>
    <property type="match status" value="1"/>
</dbReference>
<dbReference type="PROSITE" id="PS01196">
    <property type="entry name" value="PEPT_TRNA_HYDROL_2"/>
    <property type="match status" value="1"/>
</dbReference>
<dbReference type="PANTHER" id="PTHR17224">
    <property type="entry name" value="PEPTIDYL-TRNA HYDROLASE"/>
    <property type="match status" value="1"/>
</dbReference>
<evidence type="ECO:0000256" key="3">
    <source>
        <dbReference type="ARBA" id="ARBA00022801"/>
    </source>
</evidence>
<keyword evidence="3 6" id="KW-0378">Hydrolase</keyword>
<reference evidence="6" key="1">
    <citation type="submission" date="2023-02" db="EMBL/GenBank/DDBJ databases">
        <title>Colletotrichum kahawae CIFC_Que2 genome sequencing and assembly.</title>
        <authorList>
            <person name="Baroncelli R."/>
        </authorList>
    </citation>
    <scope>NUCLEOTIDE SEQUENCE</scope>
    <source>
        <strain evidence="6">CIFC_Que2</strain>
    </source>
</reference>
<evidence type="ECO:0000256" key="4">
    <source>
        <dbReference type="ARBA" id="ARBA00022884"/>
    </source>
</evidence>
<dbReference type="InterPro" id="IPR036416">
    <property type="entry name" value="Pept_tRNA_hydro_sf"/>
</dbReference>
<protein>
    <recommendedName>
        <fullName evidence="1">peptidyl-tRNA hydrolase</fullName>
        <ecNumber evidence="1">3.1.1.29</ecNumber>
    </recommendedName>
</protein>
<evidence type="ECO:0000313" key="7">
    <source>
        <dbReference type="Proteomes" id="UP001281614"/>
    </source>
</evidence>
<dbReference type="GO" id="GO:0000049">
    <property type="term" value="F:tRNA binding"/>
    <property type="evidence" value="ECO:0007669"/>
    <property type="project" value="UniProtKB-KW"/>
</dbReference>
<comment type="similarity">
    <text evidence="5">Belongs to the PTH family.</text>
</comment>
<keyword evidence="2" id="KW-0820">tRNA-binding</keyword>
<dbReference type="SUPFAM" id="SSF53178">
    <property type="entry name" value="Peptidyl-tRNA hydrolase-like"/>
    <property type="match status" value="1"/>
</dbReference>
<comment type="caution">
    <text evidence="6">The sequence shown here is derived from an EMBL/GenBank/DDBJ whole genome shotgun (WGS) entry which is preliminary data.</text>
</comment>
<accession>A0AAE0D609</accession>